<accession>A0ACC1RW69</accession>
<protein>
    <submittedName>
        <fullName evidence="1">Uncharacterized protein</fullName>
    </submittedName>
</protein>
<comment type="caution">
    <text evidence="1">The sequence shown here is derived from an EMBL/GenBank/DDBJ whole genome shotgun (WGS) entry which is preliminary data.</text>
</comment>
<gene>
    <name evidence="1" type="ORF">NM688_g8183</name>
</gene>
<evidence type="ECO:0000313" key="2">
    <source>
        <dbReference type="Proteomes" id="UP001148662"/>
    </source>
</evidence>
<dbReference type="Proteomes" id="UP001148662">
    <property type="component" value="Unassembled WGS sequence"/>
</dbReference>
<name>A0ACC1RW69_9APHY</name>
<proteinExistence type="predicted"/>
<sequence>MIALLERYRTTDVILIQEPYWGFIKNVASSIDANGVPFGSMGWTPAAGTWDQDTGIPYEQTIASRHFTCIGVSPATRVCIFLNKRLRFQKVRVRTDLIKHDDVLLVEVELDKEPFFILNAYNDSDTHAALLELERFVMHPHPDIHVLAGDFNLHHELWGGPGTQSRSLAICERFIDVCTLDLALECRNPVGRPTWKSNNERLRRHTIDLVWMAPEVTPYDDVWVDLAGRNRSDHAIISWKVDKKLPTEGPPFLKPFSDAELEFHTELAARIADSPLPSLAAIKKAKREYYERVMAETHSQRIWDLVEWTRPCKDQNYHMLTRPDGSAILDDAETTETFRQQFFTEKPRVLDPKWVDDLPQQPERSFPPITEKEMIEQITETSNHTAAGPDHITWRTWKHVAKTNPHALTKLKIFFDAMVRTGCHPSRFKRGLSLCLAKPGRDHTKAKGYRPIILLDTLGKWFEKIIARRLQFDGQKFGILHPSQFGGTIQHSTTDAGVQLVHNIRQATLPDGETHLLFQGRTMGPVPITQGVGQGSCLSPILSGLYIAPALFRVAPIDRLLPANLQLQVFVDDGFFYAINRDLEVNCHFIARFYKDLVIHLWNLGIDIGADKNELIHFRRGRTPWDADLPLGPTITLYDPQLQRSHIKVVPQPKVRYLGFYLDRSLTFKDHIKYFANKAARTIDVLRSLGNSVRGLTPVDKRRLYLSNVVPLMTYGAALWWDPKWHRKEWIVKSLQKAQNRAAVWITGAFRTSPIRAVEMIAGLVPVRHNVDKLMKRASLRARTLPYSHPLRAHLPQLWDVNDLNITAPFPLQDQGPGTRKPLLSQVTPIKYIDKYGRTSTEDFLPLHDENRPGDRFLENVDPTRLVFDVKPPCKKGTDEFDEWLADTLLPTLQGALEDPHALNIFTDGSVKKKTERDGTKKVLSAAACRIYRATDGHEPRLVKKSVIPCGAATSYDTEVMAITMGLHHALAYLDRLPDSGESVKEIHIWTDSQSAGGLVAEPKLGPAQIARILQIKSLRRFLVTGEDTVVTIHWCPSHVGIKQNEDVDTDAKNGLKLPQPDLISYSVARERATASMLANWRANLCADGWLIWKNGIVETTAPSVCTVMSALYH</sequence>
<dbReference type="EMBL" id="JANHOG010002119">
    <property type="protein sequence ID" value="KAJ3527026.1"/>
    <property type="molecule type" value="Genomic_DNA"/>
</dbReference>
<reference evidence="1" key="1">
    <citation type="submission" date="2022-07" db="EMBL/GenBank/DDBJ databases">
        <title>Genome Sequence of Phlebia brevispora.</title>
        <authorList>
            <person name="Buettner E."/>
        </authorList>
    </citation>
    <scope>NUCLEOTIDE SEQUENCE</scope>
    <source>
        <strain evidence="1">MPL23</strain>
    </source>
</reference>
<organism evidence="1 2">
    <name type="scientific">Phlebia brevispora</name>
    <dbReference type="NCBI Taxonomy" id="194682"/>
    <lineage>
        <taxon>Eukaryota</taxon>
        <taxon>Fungi</taxon>
        <taxon>Dikarya</taxon>
        <taxon>Basidiomycota</taxon>
        <taxon>Agaricomycotina</taxon>
        <taxon>Agaricomycetes</taxon>
        <taxon>Polyporales</taxon>
        <taxon>Meruliaceae</taxon>
        <taxon>Phlebia</taxon>
    </lineage>
</organism>
<keyword evidence="2" id="KW-1185">Reference proteome</keyword>
<evidence type="ECO:0000313" key="1">
    <source>
        <dbReference type="EMBL" id="KAJ3527026.1"/>
    </source>
</evidence>